<feature type="domain" description="Inosine/uridine-preferring nucleoside hydrolase" evidence="2">
    <location>
        <begin position="17"/>
        <end position="220"/>
    </location>
</feature>
<evidence type="ECO:0000313" key="4">
    <source>
        <dbReference type="Proteomes" id="UP000288216"/>
    </source>
</evidence>
<dbReference type="OrthoDB" id="432381at2759"/>
<reference evidence="3 4" key="1">
    <citation type="journal article" date="2018" name="Nat. Ecol. Evol.">
        <title>Shark genomes provide insights into elasmobranch evolution and the origin of vertebrates.</title>
        <authorList>
            <person name="Hara Y"/>
            <person name="Yamaguchi K"/>
            <person name="Onimaru K"/>
            <person name="Kadota M"/>
            <person name="Koyanagi M"/>
            <person name="Keeley SD"/>
            <person name="Tatsumi K"/>
            <person name="Tanaka K"/>
            <person name="Motone F"/>
            <person name="Kageyama Y"/>
            <person name="Nozu R"/>
            <person name="Adachi N"/>
            <person name="Nishimura O"/>
            <person name="Nakagawa R"/>
            <person name="Tanegashima C"/>
            <person name="Kiyatake I"/>
            <person name="Matsumoto R"/>
            <person name="Murakumo K"/>
            <person name="Nishida K"/>
            <person name="Terakita A"/>
            <person name="Kuratani S"/>
            <person name="Sato K"/>
            <person name="Hyodo S Kuraku.S."/>
        </authorList>
    </citation>
    <scope>NUCLEOTIDE SEQUENCE [LARGE SCALE GENOMIC DNA]</scope>
</reference>
<dbReference type="SUPFAM" id="SSF53590">
    <property type="entry name" value="Nucleoside hydrolase"/>
    <property type="match status" value="2"/>
</dbReference>
<evidence type="ECO:0000256" key="1">
    <source>
        <dbReference type="ARBA" id="ARBA00009176"/>
    </source>
</evidence>
<gene>
    <name evidence="3" type="ORF">scyTo_0013842</name>
</gene>
<dbReference type="EMBL" id="BFAA01007231">
    <property type="protein sequence ID" value="GCB68548.1"/>
    <property type="molecule type" value="Genomic_DNA"/>
</dbReference>
<dbReference type="STRING" id="75743.A0A401P609"/>
<dbReference type="PANTHER" id="PTHR46190">
    <property type="entry name" value="SI:CH211-201H21.5-RELATED"/>
    <property type="match status" value="1"/>
</dbReference>
<name>A0A401P609_SCYTO</name>
<sequence>MEQVAQRIDSRMAKKLLILDVDCGVDDAQAMMMALAAPNVHILGITCTHGNTAIENVCKNVLRVLQLCKRMEIPVYRGAGISLLGERLHDPAYHGKDGLGDVPDPNAPGLEHIQAEHAVPAMIRIVNQHVGQVCLVAVGPLTNVALAAKMDPTFPTKLKSLYIMGGNMEARGNVRVCSEFNFVTDPEAASIVLSHFTCPTYIATLEYSLRHRLPWSRKESAFTARHCSGGGSEMAKKLLLVDLDCGVDDAQAMMMALAAPNVQILGITCTHGNTTVENVCKNVFRVLNVCQCTEIPVFRGASKSLLEGQLNASQYHGKDGLGDVPDPNAPGLEHIQAEHAVTAMIRIATEYAGQVSLVAIGPLTNVALAFKMDPTFPSKLKHLYIMGGNTESRGNVTMCSEFNFAADPEAAYIVLNHFACPTYIATWEYCLRHALPWEFFKEWVNQCTGKACFMKKITAHSEKFSKAKQDNKEMYFGPGFVSCDSFAMAAAIDESVVTEYIRHGVSVELQGSVTRGMMIVDTLNLLQKENQAFIMKECDLVKIKKLMMSALK</sequence>
<evidence type="ECO:0000313" key="3">
    <source>
        <dbReference type="EMBL" id="GCB68548.1"/>
    </source>
</evidence>
<comment type="similarity">
    <text evidence="1">Belongs to the IUNH family.</text>
</comment>
<comment type="caution">
    <text evidence="3">The sequence shown here is derived from an EMBL/GenBank/DDBJ whole genome shotgun (WGS) entry which is preliminary data.</text>
</comment>
<dbReference type="InterPro" id="IPR036452">
    <property type="entry name" value="Ribo_hydro-like"/>
</dbReference>
<dbReference type="Gene3D" id="3.90.245.10">
    <property type="entry name" value="Ribonucleoside hydrolase-like"/>
    <property type="match status" value="2"/>
</dbReference>
<feature type="domain" description="Inosine/uridine-preferring nucleoside hydrolase" evidence="2">
    <location>
        <begin position="240"/>
        <end position="542"/>
    </location>
</feature>
<dbReference type="AlphaFoldDB" id="A0A401P609"/>
<dbReference type="InterPro" id="IPR052775">
    <property type="entry name" value="IUN_hydrolase"/>
</dbReference>
<dbReference type="Proteomes" id="UP000288216">
    <property type="component" value="Unassembled WGS sequence"/>
</dbReference>
<dbReference type="InterPro" id="IPR001910">
    <property type="entry name" value="Inosine/uridine_hydrolase_dom"/>
</dbReference>
<dbReference type="OMA" id="EMDWRIN"/>
<protein>
    <recommendedName>
        <fullName evidence="2">Inosine/uridine-preferring nucleoside hydrolase domain-containing protein</fullName>
    </recommendedName>
</protein>
<keyword evidence="4" id="KW-1185">Reference proteome</keyword>
<dbReference type="PANTHER" id="PTHR46190:SF1">
    <property type="entry name" value="SI:CH211-201H21.5"/>
    <property type="match status" value="1"/>
</dbReference>
<proteinExistence type="inferred from homology"/>
<dbReference type="CDD" id="cd02649">
    <property type="entry name" value="nuc_hydro_CeIAG"/>
    <property type="match status" value="1"/>
</dbReference>
<dbReference type="GO" id="GO:0016799">
    <property type="term" value="F:hydrolase activity, hydrolyzing N-glycosyl compounds"/>
    <property type="evidence" value="ECO:0007669"/>
    <property type="project" value="InterPro"/>
</dbReference>
<dbReference type="Pfam" id="PF01156">
    <property type="entry name" value="IU_nuc_hydro"/>
    <property type="match status" value="2"/>
</dbReference>
<evidence type="ECO:0000259" key="2">
    <source>
        <dbReference type="Pfam" id="PF01156"/>
    </source>
</evidence>
<accession>A0A401P609</accession>
<organism evidence="3 4">
    <name type="scientific">Scyliorhinus torazame</name>
    <name type="common">Cloudy catshark</name>
    <name type="synonym">Catulus torazame</name>
    <dbReference type="NCBI Taxonomy" id="75743"/>
    <lineage>
        <taxon>Eukaryota</taxon>
        <taxon>Metazoa</taxon>
        <taxon>Chordata</taxon>
        <taxon>Craniata</taxon>
        <taxon>Vertebrata</taxon>
        <taxon>Chondrichthyes</taxon>
        <taxon>Elasmobranchii</taxon>
        <taxon>Galeomorphii</taxon>
        <taxon>Galeoidea</taxon>
        <taxon>Carcharhiniformes</taxon>
        <taxon>Scyliorhinidae</taxon>
        <taxon>Scyliorhinus</taxon>
    </lineage>
</organism>